<dbReference type="InterPro" id="IPR020843">
    <property type="entry name" value="ER"/>
</dbReference>
<protein>
    <submittedName>
        <fullName evidence="6">Putative L-threonine 3-dehydrogenase</fullName>
    </submittedName>
</protein>
<comment type="similarity">
    <text evidence="4">Belongs to the zinc-containing alcohol dehydrogenase family.</text>
</comment>
<keyword evidence="2 4" id="KW-0862">Zinc</keyword>
<evidence type="ECO:0000256" key="4">
    <source>
        <dbReference type="RuleBase" id="RU361277"/>
    </source>
</evidence>
<dbReference type="InterPro" id="IPR050129">
    <property type="entry name" value="Zn_alcohol_dh"/>
</dbReference>
<evidence type="ECO:0000313" key="6">
    <source>
        <dbReference type="EMBL" id="CAP55469.1"/>
    </source>
</evidence>
<dbReference type="SUPFAM" id="SSF51735">
    <property type="entry name" value="NAD(P)-binding Rossmann-fold domains"/>
    <property type="match status" value="1"/>
</dbReference>
<gene>
    <name evidence="6" type="ordered locus">GDI1526</name>
</gene>
<accession>A9HGA7</accession>
<evidence type="ECO:0000256" key="1">
    <source>
        <dbReference type="ARBA" id="ARBA00022723"/>
    </source>
</evidence>
<dbReference type="KEGG" id="gdi:GDI1526"/>
<comment type="cofactor">
    <cofactor evidence="4">
        <name>Zn(2+)</name>
        <dbReference type="ChEBI" id="CHEBI:29105"/>
    </cofactor>
</comment>
<dbReference type="PANTHER" id="PTHR43401:SF2">
    <property type="entry name" value="L-THREONINE 3-DEHYDROGENASE"/>
    <property type="match status" value="1"/>
</dbReference>
<dbReference type="InterPro" id="IPR036291">
    <property type="entry name" value="NAD(P)-bd_dom_sf"/>
</dbReference>
<reference evidence="6 7" key="1">
    <citation type="journal article" date="2009" name="BMC Genomics">
        <title>Complete genome sequence of the sugarcane nitrogen-fixing endophyte Gluconacetobacter diazotrophicus Pal5.</title>
        <authorList>
            <person name="Bertalan M."/>
            <person name="Albano R."/>
            <person name="Padua V."/>
            <person name="Rouws L."/>
            <person name="Rojas C."/>
            <person name="Hemerly A."/>
            <person name="Teixeira K."/>
            <person name="Schwab S."/>
            <person name="Araujo J."/>
            <person name="Oliveira A."/>
            <person name="Franca L."/>
            <person name="Magalhaes V."/>
            <person name="Alqueres S."/>
            <person name="Cardoso A."/>
            <person name="Almeida W."/>
            <person name="Loureiro M.M."/>
            <person name="Nogueira E."/>
            <person name="Cidade D."/>
            <person name="Oliveira D."/>
            <person name="Simao T."/>
            <person name="Macedo J."/>
            <person name="Valadao A."/>
            <person name="Dreschsel M."/>
            <person name="Freitas F."/>
            <person name="Vidal M."/>
            <person name="Guedes H."/>
            <person name="Rodrigues E."/>
            <person name="Meneses C."/>
            <person name="Brioso P."/>
            <person name="Pozzer L."/>
            <person name="Figueiredo D."/>
            <person name="Montano H."/>
            <person name="Junior J."/>
            <person name="Filho G."/>
            <person name="Flores V."/>
            <person name="Ferreira B."/>
            <person name="Branco A."/>
            <person name="Gonzalez P."/>
            <person name="Guillobel H."/>
            <person name="Lemos M."/>
            <person name="Seibel L."/>
            <person name="Macedo J."/>
            <person name="Alves-Ferreira M."/>
            <person name="Sachetto-Martins G."/>
            <person name="Coelho A."/>
            <person name="Santos E."/>
            <person name="Amaral G."/>
            <person name="Neves A."/>
            <person name="Pacheco A.B."/>
            <person name="Carvalho D."/>
            <person name="Lery L."/>
            <person name="Bisch P."/>
            <person name="Rossle S.C."/>
            <person name="Urmenyi T."/>
            <person name="Kruger W.V."/>
            <person name="Martins O."/>
            <person name="Baldani J.I."/>
            <person name="Ferreira P.C."/>
        </authorList>
    </citation>
    <scope>NUCLEOTIDE SEQUENCE [LARGE SCALE GENOMIC DNA]</scope>
    <source>
        <strain evidence="7">ATCC 49037 / DSM 5601 / CCUG 37298 / CIP 103539 / LMG 7603 / PAl5</strain>
    </source>
</reference>
<proteinExistence type="inferred from homology"/>
<dbReference type="AlphaFoldDB" id="A9HGA7"/>
<keyword evidence="1 4" id="KW-0479">Metal-binding</keyword>
<name>A9HGA7_GLUDA</name>
<dbReference type="InterPro" id="IPR013154">
    <property type="entry name" value="ADH-like_N"/>
</dbReference>
<evidence type="ECO:0000313" key="7">
    <source>
        <dbReference type="Proteomes" id="UP000001176"/>
    </source>
</evidence>
<keyword evidence="7" id="KW-1185">Reference proteome</keyword>
<evidence type="ECO:0000256" key="3">
    <source>
        <dbReference type="ARBA" id="ARBA00023002"/>
    </source>
</evidence>
<dbReference type="Gene3D" id="3.40.50.720">
    <property type="entry name" value="NAD(P)-binding Rossmann-like Domain"/>
    <property type="match status" value="1"/>
</dbReference>
<organism evidence="6 7">
    <name type="scientific">Gluconacetobacter diazotrophicus (strain ATCC 49037 / DSM 5601 / CCUG 37298 / CIP 103539 / LMG 7603 / PAl5)</name>
    <dbReference type="NCBI Taxonomy" id="272568"/>
    <lineage>
        <taxon>Bacteria</taxon>
        <taxon>Pseudomonadati</taxon>
        <taxon>Pseudomonadota</taxon>
        <taxon>Alphaproteobacteria</taxon>
        <taxon>Acetobacterales</taxon>
        <taxon>Acetobacteraceae</taxon>
        <taxon>Gluconacetobacter</taxon>
    </lineage>
</organism>
<dbReference type="InterPro" id="IPR013149">
    <property type="entry name" value="ADH-like_C"/>
</dbReference>
<dbReference type="Pfam" id="PF00107">
    <property type="entry name" value="ADH_zinc_N"/>
    <property type="match status" value="1"/>
</dbReference>
<dbReference type="GO" id="GO:0008270">
    <property type="term" value="F:zinc ion binding"/>
    <property type="evidence" value="ECO:0007669"/>
    <property type="project" value="InterPro"/>
</dbReference>
<dbReference type="Pfam" id="PF08240">
    <property type="entry name" value="ADH_N"/>
    <property type="match status" value="1"/>
</dbReference>
<dbReference type="PANTHER" id="PTHR43401">
    <property type="entry name" value="L-THREONINE 3-DEHYDROGENASE"/>
    <property type="match status" value="1"/>
</dbReference>
<dbReference type="PROSITE" id="PS00059">
    <property type="entry name" value="ADH_ZINC"/>
    <property type="match status" value="1"/>
</dbReference>
<dbReference type="Proteomes" id="UP000001176">
    <property type="component" value="Chromosome"/>
</dbReference>
<keyword evidence="3" id="KW-0560">Oxidoreductase</keyword>
<dbReference type="SUPFAM" id="SSF50129">
    <property type="entry name" value="GroES-like"/>
    <property type="match status" value="1"/>
</dbReference>
<sequence>MTKDIMDTMRAAVLVAPHRFEVRAVLLPPVGPDDVLVKVDRCGICGTDLHIFAGHYAADRLPLVPGHEFTGTIARMGERVTGLEPGQRVVADINVGCGHCFYCRRNEVLNCRAAWQVGIHRDGAFAEYVAIPARQIVPAPAGVAAEILALTEPVSCVVRAARKAGATFGQSVVILGAGPIGNLHVQMMRLAGAAPIIVVELSPERARLAAEAGADVVVTDPDRMQDIVRAHTGGRGADIVIESVGVPALYARAFDLIRPGGHVAAFGLTGPDATVPVGIVDMILKETSMAGSVAGMGQDVHDALTLLVHDRFRVAPFIGTVVPLADIQQTFDTIRDRPEVLKIQIAPT</sequence>
<evidence type="ECO:0000259" key="5">
    <source>
        <dbReference type="SMART" id="SM00829"/>
    </source>
</evidence>
<feature type="domain" description="Enoyl reductase (ER)" evidence="5">
    <location>
        <begin position="12"/>
        <end position="341"/>
    </location>
</feature>
<dbReference type="EMBL" id="AM889285">
    <property type="protein sequence ID" value="CAP55469.1"/>
    <property type="molecule type" value="Genomic_DNA"/>
</dbReference>
<dbReference type="InterPro" id="IPR011032">
    <property type="entry name" value="GroES-like_sf"/>
</dbReference>
<dbReference type="InterPro" id="IPR002328">
    <property type="entry name" value="ADH_Zn_CS"/>
</dbReference>
<evidence type="ECO:0000256" key="2">
    <source>
        <dbReference type="ARBA" id="ARBA00022833"/>
    </source>
</evidence>
<dbReference type="Gene3D" id="3.90.180.10">
    <property type="entry name" value="Medium-chain alcohol dehydrogenases, catalytic domain"/>
    <property type="match status" value="1"/>
</dbReference>
<dbReference type="GO" id="GO:0016616">
    <property type="term" value="F:oxidoreductase activity, acting on the CH-OH group of donors, NAD or NADP as acceptor"/>
    <property type="evidence" value="ECO:0007669"/>
    <property type="project" value="UniProtKB-ARBA"/>
</dbReference>
<dbReference type="SMART" id="SM00829">
    <property type="entry name" value="PKS_ER"/>
    <property type="match status" value="1"/>
</dbReference>